<dbReference type="AlphaFoldDB" id="A0A3P7IVL8"/>
<dbReference type="PROSITE" id="PS50181">
    <property type="entry name" value="FBOX"/>
    <property type="match status" value="1"/>
</dbReference>
<protein>
    <recommendedName>
        <fullName evidence="1">F-box domain-containing protein</fullName>
    </recommendedName>
</protein>
<dbReference type="InterPro" id="IPR001810">
    <property type="entry name" value="F-box_dom"/>
</dbReference>
<reference evidence="2 3" key="1">
    <citation type="submission" date="2018-11" db="EMBL/GenBank/DDBJ databases">
        <authorList>
            <consortium name="Pathogen Informatics"/>
        </authorList>
    </citation>
    <scope>NUCLEOTIDE SEQUENCE [LARGE SCALE GENOMIC DNA]</scope>
</reference>
<keyword evidence="3" id="KW-1185">Reference proteome</keyword>
<sequence>MDFSRLPEEVLVNVLKMSSPTTVTMAKRLNKKLNRIVERNHLGKPRVDDFNVEMRTILGRTRPIGKLQLKSTGKLHRRIVVTMKRKHKSRQIVEEGIEGPSCSNKSNVIMENMKKVQLYERLSFDGVTADAEFFSMLTAKWNDLRFVTDLPYKF</sequence>
<evidence type="ECO:0000313" key="2">
    <source>
        <dbReference type="EMBL" id="VDM68307.1"/>
    </source>
</evidence>
<feature type="domain" description="F-box" evidence="1">
    <location>
        <begin position="1"/>
        <end position="46"/>
    </location>
</feature>
<dbReference type="EMBL" id="UYYB01008379">
    <property type="protein sequence ID" value="VDM68307.1"/>
    <property type="molecule type" value="Genomic_DNA"/>
</dbReference>
<evidence type="ECO:0000313" key="3">
    <source>
        <dbReference type="Proteomes" id="UP000270094"/>
    </source>
</evidence>
<dbReference type="Pfam" id="PF00646">
    <property type="entry name" value="F-box"/>
    <property type="match status" value="1"/>
</dbReference>
<proteinExistence type="predicted"/>
<name>A0A3P7IVL8_STRVU</name>
<evidence type="ECO:0000259" key="1">
    <source>
        <dbReference type="PROSITE" id="PS50181"/>
    </source>
</evidence>
<organism evidence="2 3">
    <name type="scientific">Strongylus vulgaris</name>
    <name type="common">Blood worm</name>
    <dbReference type="NCBI Taxonomy" id="40348"/>
    <lineage>
        <taxon>Eukaryota</taxon>
        <taxon>Metazoa</taxon>
        <taxon>Ecdysozoa</taxon>
        <taxon>Nematoda</taxon>
        <taxon>Chromadorea</taxon>
        <taxon>Rhabditida</taxon>
        <taxon>Rhabditina</taxon>
        <taxon>Rhabditomorpha</taxon>
        <taxon>Strongyloidea</taxon>
        <taxon>Strongylidae</taxon>
        <taxon>Strongylus</taxon>
    </lineage>
</organism>
<accession>A0A3P7IVL8</accession>
<dbReference type="Proteomes" id="UP000270094">
    <property type="component" value="Unassembled WGS sequence"/>
</dbReference>
<gene>
    <name evidence="2" type="ORF">SVUK_LOCUS3305</name>
</gene>
<dbReference type="OrthoDB" id="5801116at2759"/>